<keyword evidence="2" id="KW-1185">Reference proteome</keyword>
<gene>
    <name evidence="1" type="ORF">PISMIDRAFT_689592</name>
</gene>
<evidence type="ECO:0000313" key="2">
    <source>
        <dbReference type="Proteomes" id="UP000054018"/>
    </source>
</evidence>
<accession>A0A0C9YWM3</accession>
<dbReference type="AlphaFoldDB" id="A0A0C9YWM3"/>
<dbReference type="Proteomes" id="UP000054018">
    <property type="component" value="Unassembled WGS sequence"/>
</dbReference>
<organism evidence="1 2">
    <name type="scientific">Pisolithus microcarpus 441</name>
    <dbReference type="NCBI Taxonomy" id="765257"/>
    <lineage>
        <taxon>Eukaryota</taxon>
        <taxon>Fungi</taxon>
        <taxon>Dikarya</taxon>
        <taxon>Basidiomycota</taxon>
        <taxon>Agaricomycotina</taxon>
        <taxon>Agaricomycetes</taxon>
        <taxon>Agaricomycetidae</taxon>
        <taxon>Boletales</taxon>
        <taxon>Sclerodermatineae</taxon>
        <taxon>Pisolithaceae</taxon>
        <taxon>Pisolithus</taxon>
    </lineage>
</organism>
<sequence length="60" mass="6746">MYFWGDRVVQAAEQLRAAYLVLRGAAGEAPKERDPSRVLIQQSMDGPFFEYGEFSNTSST</sequence>
<reference evidence="1 2" key="1">
    <citation type="submission" date="2014-04" db="EMBL/GenBank/DDBJ databases">
        <authorList>
            <consortium name="DOE Joint Genome Institute"/>
            <person name="Kuo A."/>
            <person name="Kohler A."/>
            <person name="Costa M.D."/>
            <person name="Nagy L.G."/>
            <person name="Floudas D."/>
            <person name="Copeland A."/>
            <person name="Barry K.W."/>
            <person name="Cichocki N."/>
            <person name="Veneault-Fourrey C."/>
            <person name="LaButti K."/>
            <person name="Lindquist E.A."/>
            <person name="Lipzen A."/>
            <person name="Lundell T."/>
            <person name="Morin E."/>
            <person name="Murat C."/>
            <person name="Sun H."/>
            <person name="Tunlid A."/>
            <person name="Henrissat B."/>
            <person name="Grigoriev I.V."/>
            <person name="Hibbett D.S."/>
            <person name="Martin F."/>
            <person name="Nordberg H.P."/>
            <person name="Cantor M.N."/>
            <person name="Hua S.X."/>
        </authorList>
    </citation>
    <scope>NUCLEOTIDE SEQUENCE [LARGE SCALE GENOMIC DNA]</scope>
    <source>
        <strain evidence="1 2">441</strain>
    </source>
</reference>
<evidence type="ECO:0000313" key="1">
    <source>
        <dbReference type="EMBL" id="KIK12303.1"/>
    </source>
</evidence>
<name>A0A0C9YWM3_9AGAM</name>
<protein>
    <submittedName>
        <fullName evidence="1">Uncharacterized protein</fullName>
    </submittedName>
</protein>
<dbReference type="HOGENOM" id="CLU_2942712_0_0_1"/>
<proteinExistence type="predicted"/>
<reference evidence="2" key="2">
    <citation type="submission" date="2015-01" db="EMBL/GenBank/DDBJ databases">
        <title>Evolutionary Origins and Diversification of the Mycorrhizal Mutualists.</title>
        <authorList>
            <consortium name="DOE Joint Genome Institute"/>
            <consortium name="Mycorrhizal Genomics Consortium"/>
            <person name="Kohler A."/>
            <person name="Kuo A."/>
            <person name="Nagy L.G."/>
            <person name="Floudas D."/>
            <person name="Copeland A."/>
            <person name="Barry K.W."/>
            <person name="Cichocki N."/>
            <person name="Veneault-Fourrey C."/>
            <person name="LaButti K."/>
            <person name="Lindquist E.A."/>
            <person name="Lipzen A."/>
            <person name="Lundell T."/>
            <person name="Morin E."/>
            <person name="Murat C."/>
            <person name="Riley R."/>
            <person name="Ohm R."/>
            <person name="Sun H."/>
            <person name="Tunlid A."/>
            <person name="Henrissat B."/>
            <person name="Grigoriev I.V."/>
            <person name="Hibbett D.S."/>
            <person name="Martin F."/>
        </authorList>
    </citation>
    <scope>NUCLEOTIDE SEQUENCE [LARGE SCALE GENOMIC DNA]</scope>
    <source>
        <strain evidence="2">441</strain>
    </source>
</reference>
<dbReference type="EMBL" id="KN834096">
    <property type="protein sequence ID" value="KIK12303.1"/>
    <property type="molecule type" value="Genomic_DNA"/>
</dbReference>